<dbReference type="InterPro" id="IPR050557">
    <property type="entry name" value="RTX_toxin/Mannuronan_C5-epim"/>
</dbReference>
<evidence type="ECO:0008006" key="10">
    <source>
        <dbReference type="Google" id="ProtNLM"/>
    </source>
</evidence>
<evidence type="ECO:0000256" key="5">
    <source>
        <dbReference type="ARBA" id="ARBA00022737"/>
    </source>
</evidence>
<dbReference type="InterPro" id="IPR011049">
    <property type="entry name" value="Serralysin-like_metalloprot_C"/>
</dbReference>
<dbReference type="GO" id="GO:0090729">
    <property type="term" value="F:toxin activity"/>
    <property type="evidence" value="ECO:0007669"/>
    <property type="project" value="UniProtKB-KW"/>
</dbReference>
<dbReference type="AlphaFoldDB" id="A0A844XU69"/>
<dbReference type="GO" id="GO:0005576">
    <property type="term" value="C:extracellular region"/>
    <property type="evidence" value="ECO:0007669"/>
    <property type="project" value="UniProtKB-SubCell"/>
</dbReference>
<keyword evidence="3" id="KW-0964">Secreted</keyword>
<evidence type="ECO:0000256" key="4">
    <source>
        <dbReference type="ARBA" id="ARBA00022656"/>
    </source>
</evidence>
<keyword evidence="4" id="KW-0800">Toxin</keyword>
<dbReference type="OrthoDB" id="7410864at2"/>
<comment type="caution">
    <text evidence="8">The sequence shown here is derived from an EMBL/GenBank/DDBJ whole genome shotgun (WGS) entry which is preliminary data.</text>
</comment>
<dbReference type="PANTHER" id="PTHR38340:SF1">
    <property type="entry name" value="S-LAYER PROTEIN"/>
    <property type="match status" value="1"/>
</dbReference>
<dbReference type="Pfam" id="PF00353">
    <property type="entry name" value="HemolysinCabind"/>
    <property type="match status" value="6"/>
</dbReference>
<dbReference type="PROSITE" id="PS00330">
    <property type="entry name" value="HEMOLYSIN_CALCIUM"/>
    <property type="match status" value="3"/>
</dbReference>
<evidence type="ECO:0000256" key="2">
    <source>
        <dbReference type="ARBA" id="ARBA00004613"/>
    </source>
</evidence>
<evidence type="ECO:0000256" key="1">
    <source>
        <dbReference type="ARBA" id="ARBA00004370"/>
    </source>
</evidence>
<keyword evidence="9" id="KW-1185">Reference proteome</keyword>
<comment type="subcellular location">
    <subcellularLocation>
        <location evidence="1">Membrane</location>
    </subcellularLocation>
    <subcellularLocation>
        <location evidence="2">Secreted</location>
    </subcellularLocation>
</comment>
<evidence type="ECO:0000256" key="6">
    <source>
        <dbReference type="ARBA" id="ARBA00023026"/>
    </source>
</evidence>
<dbReference type="InterPro" id="IPR003995">
    <property type="entry name" value="RTX_toxin_determinant-A"/>
</dbReference>
<dbReference type="GO" id="GO:0016020">
    <property type="term" value="C:membrane"/>
    <property type="evidence" value="ECO:0007669"/>
    <property type="project" value="UniProtKB-SubCell"/>
</dbReference>
<keyword evidence="6" id="KW-0843">Virulence</keyword>
<evidence type="ECO:0000313" key="9">
    <source>
        <dbReference type="Proteomes" id="UP000448199"/>
    </source>
</evidence>
<dbReference type="InterPro" id="IPR018511">
    <property type="entry name" value="Hemolysin-typ_Ca-bd_CS"/>
</dbReference>
<dbReference type="GO" id="GO:0005509">
    <property type="term" value="F:calcium ion binding"/>
    <property type="evidence" value="ECO:0007669"/>
    <property type="project" value="InterPro"/>
</dbReference>
<keyword evidence="7" id="KW-0472">Membrane</keyword>
<name>A0A844XU69_9SPHN</name>
<protein>
    <recommendedName>
        <fullName evidence="10">Calcium-binding protein</fullName>
    </recommendedName>
</protein>
<evidence type="ECO:0000313" key="8">
    <source>
        <dbReference type="EMBL" id="MXO48522.1"/>
    </source>
</evidence>
<dbReference type="PANTHER" id="PTHR38340">
    <property type="entry name" value="S-LAYER PROTEIN"/>
    <property type="match status" value="1"/>
</dbReference>
<dbReference type="Gene3D" id="2.150.10.10">
    <property type="entry name" value="Serralysin-like metalloprotease, C-terminal"/>
    <property type="match status" value="5"/>
</dbReference>
<accession>A0A844XU69</accession>
<evidence type="ECO:0000256" key="7">
    <source>
        <dbReference type="ARBA" id="ARBA00023136"/>
    </source>
</evidence>
<reference evidence="8 9" key="1">
    <citation type="submission" date="2019-12" db="EMBL/GenBank/DDBJ databases">
        <title>Genomic-based taxomic classification of the family Erythrobacteraceae.</title>
        <authorList>
            <person name="Xu L."/>
        </authorList>
    </citation>
    <scope>NUCLEOTIDE SEQUENCE [LARGE SCALE GENOMIC DNA]</scope>
    <source>
        <strain evidence="8 9">DSM 17792</strain>
    </source>
</reference>
<organism evidence="8 9">
    <name type="scientific">Qipengyuania vulgaris</name>
    <dbReference type="NCBI Taxonomy" id="291985"/>
    <lineage>
        <taxon>Bacteria</taxon>
        <taxon>Pseudomonadati</taxon>
        <taxon>Pseudomonadota</taxon>
        <taxon>Alphaproteobacteria</taxon>
        <taxon>Sphingomonadales</taxon>
        <taxon>Erythrobacteraceae</taxon>
        <taxon>Qipengyuania</taxon>
    </lineage>
</organism>
<dbReference type="InterPro" id="IPR001343">
    <property type="entry name" value="Hemolysn_Ca-bd"/>
</dbReference>
<proteinExistence type="predicted"/>
<sequence length="923" mass="95677">MSGKGGRDILTGGFGDDVMMGDLGNDGLYGEWGNDTIHTLGGDYVEGGAGNDRIVLGDYSFEKLLGGSGFDTLVMAAGARNFRLSQMKAGDRISGFEQITLQANQNLSIDDKSAASLAGVTPLRIEAGASNSIHLDGAWTRAVDRTVDGVLYEAWTKGNVTVLVTETATVTANSSPGYGGFDAVAGGTSAPRAGSAAGLDYSSSVNYLSGHSVRDSEFSVETEEVFYSQGPSVFVLHASNGTLMSTLVNHGEVYSIQEFYSAASAVESTGNSRVENYGIITAEQYAPLGEEVFYYPTIALQLSTYSEIVNTGEILAYSTAGSAIATNLGSWFENSGAIYAISEFSRAIGVNEIFSENLNEHHQTFFNTGLIYAEAGGTGRQAWVENDSLVPEDIAATGVAAYGSLVNDGDIHAVLGVTADPSLETVGVLLVPLYQQFDRSYGVTNNGTIEGVNAIEFWNRDHHTFHLYNGYYRYHNYWVENNGLLLGNVLFEGGNDEYDGRNGQVTGTVFGMRGDDVMLGGAFDDSFEGGAGSDILRGGAGSDTASYSQASSAVTVSLAIAASQNTQGAGSDLLESIENLTGSAFSDKLRGDSQANVLIGLAGADRLFGNGGEDSLDGGVGNDFLFGGQGDDVISGGSGRDQLYGEDGDDTLLGGDGNDVFFGGAGADHMEGGAGSDTYFVDNVGDVVVEVAGGYNTVESSVDFVLPDHTHKLVLSGAARAGTGNDRYNTIRGSANDDTVSGLNGNDVLIGNDGNDVLLGGRDSDEMFGGSGADKLDGGSHSDVLWGGGGDDTLLGGDGADKLDGGAGRDLFSGGAGADIFLFRNASDMGSSAATADRISDFSRAQGDKINLWSIDANATLAGNQAFTFIGTSAFGNVVGQMRYVSDGTGGVIVQLDTNGDGVADHFLALSNVTDLQSSDLVL</sequence>
<dbReference type="PRINTS" id="PR00313">
    <property type="entry name" value="CABNDNGRPT"/>
</dbReference>
<dbReference type="EMBL" id="WTYC01000004">
    <property type="protein sequence ID" value="MXO48522.1"/>
    <property type="molecule type" value="Genomic_DNA"/>
</dbReference>
<dbReference type="PRINTS" id="PR01488">
    <property type="entry name" value="RTXTOXINA"/>
</dbReference>
<dbReference type="Proteomes" id="UP000448199">
    <property type="component" value="Unassembled WGS sequence"/>
</dbReference>
<dbReference type="SUPFAM" id="SSF51120">
    <property type="entry name" value="beta-Roll"/>
    <property type="match status" value="4"/>
</dbReference>
<keyword evidence="5" id="KW-0677">Repeat</keyword>
<gene>
    <name evidence="8" type="ORF">GRI69_09655</name>
</gene>
<evidence type="ECO:0000256" key="3">
    <source>
        <dbReference type="ARBA" id="ARBA00022525"/>
    </source>
</evidence>